<sequence>MLTRAQGIQPLFQQQTFLERLPLDVYHMILRYFLYGVEVGNRFSDIMHRLNRNLLDIARQYFFRVNQWVLVSHVADPCLFEPQVTGVRVYNFEQGKITPAMTIYTSPPDLVNNTKHLSFTHRMIDRRAPTTLEYYIVGSDLPKFLDCLRLNAYAHRLAKQDMPVAVAAGCRKTCYRFDFAENISVRSRQCLLDFHADRDPSHEICGITNGQESIGFIIQPPAFPTLPIIQLQHLIDPCDISGCLTVALRLKQLGDAHLSTGSYSLAAQTYTSLHTFFLSVQDWLCPTPTGHQWNHNFASAILLSATVNRALLYSRAAASHTPLTPFARKPLLDAKTSLLRGIRDAAGKPFAATHPSQHLFLDMLTALDAGLAESRWSALPAENSPRFDAYYCFGSQDSDILVQFVHAARQRMRSRHEWYSLYEFAQDAKGKMAGVKQTRWVIHEDDVLAPIGSLVPVGEGDEEAFNLLAFPWGEVEREGRWFLI</sequence>
<proteinExistence type="predicted"/>
<dbReference type="Proteomes" id="UP000799444">
    <property type="component" value="Unassembled WGS sequence"/>
</dbReference>
<dbReference type="EMBL" id="ML996292">
    <property type="protein sequence ID" value="KAF2728161.1"/>
    <property type="molecule type" value="Genomic_DNA"/>
</dbReference>
<comment type="caution">
    <text evidence="1">The sequence shown here is derived from an EMBL/GenBank/DDBJ whole genome shotgun (WGS) entry which is preliminary data.</text>
</comment>
<gene>
    <name evidence="1" type="ORF">EJ04DRAFT_581523</name>
</gene>
<dbReference type="AlphaFoldDB" id="A0A9P4UWQ3"/>
<reference evidence="1" key="1">
    <citation type="journal article" date="2020" name="Stud. Mycol.">
        <title>101 Dothideomycetes genomes: a test case for predicting lifestyles and emergence of pathogens.</title>
        <authorList>
            <person name="Haridas S."/>
            <person name="Albert R."/>
            <person name="Binder M."/>
            <person name="Bloem J."/>
            <person name="Labutti K."/>
            <person name="Salamov A."/>
            <person name="Andreopoulos B."/>
            <person name="Baker S."/>
            <person name="Barry K."/>
            <person name="Bills G."/>
            <person name="Bluhm B."/>
            <person name="Cannon C."/>
            <person name="Castanera R."/>
            <person name="Culley D."/>
            <person name="Daum C."/>
            <person name="Ezra D."/>
            <person name="Gonzalez J."/>
            <person name="Henrissat B."/>
            <person name="Kuo A."/>
            <person name="Liang C."/>
            <person name="Lipzen A."/>
            <person name="Lutzoni F."/>
            <person name="Magnuson J."/>
            <person name="Mondo S."/>
            <person name="Nolan M."/>
            <person name="Ohm R."/>
            <person name="Pangilinan J."/>
            <person name="Park H.-J."/>
            <person name="Ramirez L."/>
            <person name="Alfaro M."/>
            <person name="Sun H."/>
            <person name="Tritt A."/>
            <person name="Yoshinaga Y."/>
            <person name="Zwiers L.-H."/>
            <person name="Turgeon B."/>
            <person name="Goodwin S."/>
            <person name="Spatafora J."/>
            <person name="Crous P."/>
            <person name="Grigoriev I."/>
        </authorList>
    </citation>
    <scope>NUCLEOTIDE SEQUENCE</scope>
    <source>
        <strain evidence="1">CBS 125425</strain>
    </source>
</reference>
<evidence type="ECO:0000313" key="1">
    <source>
        <dbReference type="EMBL" id="KAF2728161.1"/>
    </source>
</evidence>
<name>A0A9P4UWQ3_9PLEO</name>
<keyword evidence="2" id="KW-1185">Reference proteome</keyword>
<accession>A0A9P4UWQ3</accession>
<dbReference type="OrthoDB" id="3893333at2759"/>
<protein>
    <submittedName>
        <fullName evidence="1">Uncharacterized protein</fullName>
    </submittedName>
</protein>
<organism evidence="1 2">
    <name type="scientific">Polyplosphaeria fusca</name>
    <dbReference type="NCBI Taxonomy" id="682080"/>
    <lineage>
        <taxon>Eukaryota</taxon>
        <taxon>Fungi</taxon>
        <taxon>Dikarya</taxon>
        <taxon>Ascomycota</taxon>
        <taxon>Pezizomycotina</taxon>
        <taxon>Dothideomycetes</taxon>
        <taxon>Pleosporomycetidae</taxon>
        <taxon>Pleosporales</taxon>
        <taxon>Tetraplosphaeriaceae</taxon>
        <taxon>Polyplosphaeria</taxon>
    </lineage>
</organism>
<evidence type="ECO:0000313" key="2">
    <source>
        <dbReference type="Proteomes" id="UP000799444"/>
    </source>
</evidence>